<reference evidence="1" key="1">
    <citation type="submission" date="2022-08" db="EMBL/GenBank/DDBJ databases">
        <title>Genome Sequence of Lecanicillium fungicola.</title>
        <authorList>
            <person name="Buettner E."/>
        </authorList>
    </citation>
    <scope>NUCLEOTIDE SEQUENCE</scope>
    <source>
        <strain evidence="1">Babe33</strain>
    </source>
</reference>
<accession>A0ACC1MXZ7</accession>
<proteinExistence type="predicted"/>
<gene>
    <name evidence="1" type="ORF">NQ176_g7860</name>
</gene>
<organism evidence="1 2">
    <name type="scientific">Zarea fungicola</name>
    <dbReference type="NCBI Taxonomy" id="93591"/>
    <lineage>
        <taxon>Eukaryota</taxon>
        <taxon>Fungi</taxon>
        <taxon>Dikarya</taxon>
        <taxon>Ascomycota</taxon>
        <taxon>Pezizomycotina</taxon>
        <taxon>Sordariomycetes</taxon>
        <taxon>Hypocreomycetidae</taxon>
        <taxon>Hypocreales</taxon>
        <taxon>Cordycipitaceae</taxon>
        <taxon>Zarea</taxon>
    </lineage>
</organism>
<name>A0ACC1MXZ7_9HYPO</name>
<keyword evidence="2" id="KW-1185">Reference proteome</keyword>
<evidence type="ECO:0000313" key="2">
    <source>
        <dbReference type="Proteomes" id="UP001143910"/>
    </source>
</evidence>
<dbReference type="Proteomes" id="UP001143910">
    <property type="component" value="Unassembled WGS sequence"/>
</dbReference>
<comment type="caution">
    <text evidence="1">The sequence shown here is derived from an EMBL/GenBank/DDBJ whole genome shotgun (WGS) entry which is preliminary data.</text>
</comment>
<sequence>MPSLEDAEIFTHLWWCPADERELNGNSQLLNKGHRWGVKFITGRGSKKQKDGDAAAAAPTPVVQWQVGDWRPSEEVMSLFESLGRQEWLDLEWDKYRHGHKEGYQGHDLLEQYAFWGP</sequence>
<evidence type="ECO:0000313" key="1">
    <source>
        <dbReference type="EMBL" id="KAJ2971094.1"/>
    </source>
</evidence>
<protein>
    <submittedName>
        <fullName evidence="1">Uncharacterized protein</fullName>
    </submittedName>
</protein>
<dbReference type="EMBL" id="JANJQO010001408">
    <property type="protein sequence ID" value="KAJ2971094.1"/>
    <property type="molecule type" value="Genomic_DNA"/>
</dbReference>